<evidence type="ECO:0000256" key="4">
    <source>
        <dbReference type="ARBA" id="ARBA00022475"/>
    </source>
</evidence>
<evidence type="ECO:0000256" key="6">
    <source>
        <dbReference type="ARBA" id="ARBA00022840"/>
    </source>
</evidence>
<dbReference type="PROSITE" id="PS50893">
    <property type="entry name" value="ABC_TRANSPORTER_2"/>
    <property type="match status" value="2"/>
</dbReference>
<keyword evidence="4" id="KW-1003">Cell membrane</keyword>
<feature type="domain" description="ABC transporter" evidence="9">
    <location>
        <begin position="4"/>
        <end position="244"/>
    </location>
</feature>
<dbReference type="InterPro" id="IPR017871">
    <property type="entry name" value="ABC_transporter-like_CS"/>
</dbReference>
<keyword evidence="8" id="KW-0472">Membrane</keyword>
<accession>A0A1W1XLG4</accession>
<keyword evidence="3" id="KW-0813">Transport</keyword>
<dbReference type="SUPFAM" id="SSF52540">
    <property type="entry name" value="P-loop containing nucleoside triphosphate hydrolases"/>
    <property type="match status" value="2"/>
</dbReference>
<dbReference type="Pfam" id="PF00005">
    <property type="entry name" value="ABC_tran"/>
    <property type="match status" value="2"/>
</dbReference>
<dbReference type="GO" id="GO:0043190">
    <property type="term" value="C:ATP-binding cassette (ABC) transporter complex"/>
    <property type="evidence" value="ECO:0007669"/>
    <property type="project" value="TreeGrafter"/>
</dbReference>
<evidence type="ECO:0000256" key="2">
    <source>
        <dbReference type="ARBA" id="ARBA00005417"/>
    </source>
</evidence>
<dbReference type="InterPro" id="IPR027417">
    <property type="entry name" value="P-loop_NTPase"/>
</dbReference>
<dbReference type="InterPro" id="IPR003593">
    <property type="entry name" value="AAA+_ATPase"/>
</dbReference>
<evidence type="ECO:0000256" key="1">
    <source>
        <dbReference type="ARBA" id="ARBA00004202"/>
    </source>
</evidence>
<gene>
    <name evidence="10" type="ORF">SAMN02745134_02251</name>
</gene>
<dbReference type="PROSITE" id="PS00675">
    <property type="entry name" value="SIGMA54_INTERACT_1"/>
    <property type="match status" value="1"/>
</dbReference>
<dbReference type="InterPro" id="IPR050095">
    <property type="entry name" value="ECF_ABC_transporter_ATP-bd"/>
</dbReference>
<protein>
    <submittedName>
        <fullName evidence="10">Energy-coupling factor transport system ATP-binding protein</fullName>
    </submittedName>
</protein>
<proteinExistence type="inferred from homology"/>
<keyword evidence="11" id="KW-1185">Reference proteome</keyword>
<comment type="similarity">
    <text evidence="2">Belongs to the ABC transporter superfamily.</text>
</comment>
<dbReference type="CDD" id="cd03225">
    <property type="entry name" value="ABC_cobalt_CbiO_domain1"/>
    <property type="match status" value="2"/>
</dbReference>
<dbReference type="STRING" id="1121291.SAMN02745134_02251"/>
<keyword evidence="7" id="KW-1278">Translocase</keyword>
<reference evidence="10 11" key="1">
    <citation type="submission" date="2017-04" db="EMBL/GenBank/DDBJ databases">
        <authorList>
            <person name="Afonso C.L."/>
            <person name="Miller P.J."/>
            <person name="Scott M.A."/>
            <person name="Spackman E."/>
            <person name="Goraichik I."/>
            <person name="Dimitrov K.M."/>
            <person name="Suarez D.L."/>
            <person name="Swayne D.E."/>
        </authorList>
    </citation>
    <scope>NUCLEOTIDE SEQUENCE [LARGE SCALE GENOMIC DNA]</scope>
    <source>
        <strain evidence="10 11">DSM 12555</strain>
    </source>
</reference>
<dbReference type="PANTHER" id="PTHR43553">
    <property type="entry name" value="HEAVY METAL TRANSPORTER"/>
    <property type="match status" value="1"/>
</dbReference>
<keyword evidence="6 10" id="KW-0067">ATP-binding</keyword>
<dbReference type="SMART" id="SM00382">
    <property type="entry name" value="AAA"/>
    <property type="match status" value="2"/>
</dbReference>
<evidence type="ECO:0000313" key="10">
    <source>
        <dbReference type="EMBL" id="SMC24664.1"/>
    </source>
</evidence>
<feature type="domain" description="ABC transporter" evidence="9">
    <location>
        <begin position="289"/>
        <end position="517"/>
    </location>
</feature>
<dbReference type="InterPro" id="IPR025662">
    <property type="entry name" value="Sigma_54_int_dom_ATP-bd_1"/>
</dbReference>
<evidence type="ECO:0000256" key="8">
    <source>
        <dbReference type="ARBA" id="ARBA00023136"/>
    </source>
</evidence>
<dbReference type="OrthoDB" id="501320at2"/>
<evidence type="ECO:0000313" key="11">
    <source>
        <dbReference type="Proteomes" id="UP000192468"/>
    </source>
</evidence>
<keyword evidence="5" id="KW-0547">Nucleotide-binding</keyword>
<dbReference type="PANTHER" id="PTHR43553:SF26">
    <property type="entry name" value="ABC TRANSPORTER ATP-BINDING PROTEIN BC_2655-RELATED"/>
    <property type="match status" value="1"/>
</dbReference>
<name>A0A1W1XLG4_9CLOT</name>
<evidence type="ECO:0000259" key="9">
    <source>
        <dbReference type="PROSITE" id="PS50893"/>
    </source>
</evidence>
<dbReference type="GO" id="GO:0005524">
    <property type="term" value="F:ATP binding"/>
    <property type="evidence" value="ECO:0007669"/>
    <property type="project" value="UniProtKB-KW"/>
</dbReference>
<dbReference type="InterPro" id="IPR015856">
    <property type="entry name" value="ABC_transpr_CbiO/EcfA_su"/>
</dbReference>
<evidence type="ECO:0000256" key="7">
    <source>
        <dbReference type="ARBA" id="ARBA00022967"/>
    </source>
</evidence>
<dbReference type="Proteomes" id="UP000192468">
    <property type="component" value="Unassembled WGS sequence"/>
</dbReference>
<dbReference type="GO" id="GO:0016887">
    <property type="term" value="F:ATP hydrolysis activity"/>
    <property type="evidence" value="ECO:0007669"/>
    <property type="project" value="InterPro"/>
</dbReference>
<evidence type="ECO:0000256" key="5">
    <source>
        <dbReference type="ARBA" id="ARBA00022741"/>
    </source>
</evidence>
<dbReference type="GO" id="GO:0042626">
    <property type="term" value="F:ATPase-coupled transmembrane transporter activity"/>
    <property type="evidence" value="ECO:0007669"/>
    <property type="project" value="TreeGrafter"/>
</dbReference>
<comment type="subcellular location">
    <subcellularLocation>
        <location evidence="1">Cell membrane</location>
        <topology evidence="1">Peripheral membrane protein</topology>
    </subcellularLocation>
</comment>
<sequence>MNYIEAKNIDYYYPREEKKTLESINFIIEKGDFVLLTGESGSGKSTLAKCISGSIPNFYGGTIGGQIYLNGKLIKDIEHVERAKEITMVFQDPERQLVMNKVHREIAFGLENVGIEENKIKRRVFEAMQYSNLLQLAYRDINTLSGGEKQKVAIASALSYMPNCIILDEPTSQLDPSAAFEVCELVKRINEELGITIIVIEQRIDKWFDVADKIMVMEKGRKIFFGNKEEMYDEKSGKLEKFLPTYLKLSKFLQLNNRPEGLKNIRKSIRNFKFAKPIVEEKKVEKEAIQVKNLSCKYGEVEAIKDLSLSVNCMDFLAILGSNGAGKSTFMKTIIGLNKYKGSIKIFEKEVSKIKLTELSKIVGYVSQNPNDYLTKDTVYEELKFTLDNHKLKEYEVIDEVLKALKIYEFKDKNPRDLSGGQRQRVAVASILVLNPKILMLDEPTRGMDINAKKDLGEILKNLNKSGTTIILITHDADFAAEYCNKFMLMFNGEKVSIGSKTDVLSEGIFYTTTINKLIRDNEKDIFTLNQAMKMFKKEKI</sequence>
<dbReference type="Gene3D" id="3.40.50.300">
    <property type="entry name" value="P-loop containing nucleotide triphosphate hydrolases"/>
    <property type="match status" value="2"/>
</dbReference>
<dbReference type="EMBL" id="FWXH01000007">
    <property type="protein sequence ID" value="SMC24664.1"/>
    <property type="molecule type" value="Genomic_DNA"/>
</dbReference>
<dbReference type="PROSITE" id="PS00211">
    <property type="entry name" value="ABC_TRANSPORTER_1"/>
    <property type="match status" value="2"/>
</dbReference>
<organism evidence="10 11">
    <name type="scientific">Clostridium acidisoli DSM 12555</name>
    <dbReference type="NCBI Taxonomy" id="1121291"/>
    <lineage>
        <taxon>Bacteria</taxon>
        <taxon>Bacillati</taxon>
        <taxon>Bacillota</taxon>
        <taxon>Clostridia</taxon>
        <taxon>Eubacteriales</taxon>
        <taxon>Clostridiaceae</taxon>
        <taxon>Clostridium</taxon>
    </lineage>
</organism>
<evidence type="ECO:0000256" key="3">
    <source>
        <dbReference type="ARBA" id="ARBA00022448"/>
    </source>
</evidence>
<dbReference type="InterPro" id="IPR003439">
    <property type="entry name" value="ABC_transporter-like_ATP-bd"/>
</dbReference>
<dbReference type="RefSeq" id="WP_084116082.1">
    <property type="nucleotide sequence ID" value="NZ_FWXH01000007.1"/>
</dbReference>
<dbReference type="NCBIfam" id="NF010167">
    <property type="entry name" value="PRK13648.1"/>
    <property type="match status" value="2"/>
</dbReference>
<dbReference type="AlphaFoldDB" id="A0A1W1XLG4"/>